<proteinExistence type="predicted"/>
<evidence type="ECO:0000313" key="2">
    <source>
        <dbReference type="EMBL" id="AWB66317.1"/>
    </source>
</evidence>
<keyword evidence="1" id="KW-0732">Signal</keyword>
<protein>
    <submittedName>
        <fullName evidence="2">Uncharacterized protein</fullName>
    </submittedName>
</protein>
<evidence type="ECO:0000313" key="3">
    <source>
        <dbReference type="Proteomes" id="UP000244441"/>
    </source>
</evidence>
<dbReference type="Proteomes" id="UP000244441">
    <property type="component" value="Chromosome"/>
</dbReference>
<organism evidence="2 3">
    <name type="scientific">Saccharobesus litoralis</name>
    <dbReference type="NCBI Taxonomy" id="2172099"/>
    <lineage>
        <taxon>Bacteria</taxon>
        <taxon>Pseudomonadati</taxon>
        <taxon>Pseudomonadota</taxon>
        <taxon>Gammaproteobacteria</taxon>
        <taxon>Alteromonadales</taxon>
        <taxon>Alteromonadaceae</taxon>
        <taxon>Saccharobesus</taxon>
    </lineage>
</organism>
<dbReference type="EMBL" id="CP026604">
    <property type="protein sequence ID" value="AWB66317.1"/>
    <property type="molecule type" value="Genomic_DNA"/>
</dbReference>
<dbReference type="InterPro" id="IPR012334">
    <property type="entry name" value="Pectin_lyas_fold"/>
</dbReference>
<dbReference type="RefSeq" id="WP_108602387.1">
    <property type="nucleotide sequence ID" value="NZ_CP026604.1"/>
</dbReference>
<evidence type="ECO:0000256" key="1">
    <source>
        <dbReference type="SAM" id="SignalP"/>
    </source>
</evidence>
<gene>
    <name evidence="2" type="ORF">C2869_07670</name>
</gene>
<dbReference type="Gene3D" id="2.160.20.10">
    <property type="entry name" value="Single-stranded right-handed beta-helix, Pectin lyase-like"/>
    <property type="match status" value="1"/>
</dbReference>
<feature type="chain" id="PRO_5015759006" evidence="1">
    <location>
        <begin position="24"/>
        <end position="380"/>
    </location>
</feature>
<sequence length="380" mass="40629">MKLKHMLMAATLASLSLSQYAFANLPSGVHSSLNTSNASWNATSKTLTIKKSVSFGNDNNKEGFYWTVPTSIKTVHINSNVTVTGGFRLKAPMTIKGGNRNTSKIFGTNTKAWAHGPDGVPDPATSCSAGAKGNDRVHDCEKWKYGAISVDYNASASAQYKVKSLTIVNARTYAITALKQPLNVDRVTILNTRTNDFRSNSDGIGGGPNTRITNTKIDTWDDAIKLYANNTYVKNVTIVHNSNGAPFQLGWGDKPTTTHNLHNVLVKQGQDPNGHFNLALFSNSGGTVNATVNTSGLRAEYSSNKKLWYNGGKVNLPLIVMKGSSSSKLTLKSLDGANVKLSAPAAKQGNGQASAKMNGVWAVKNYYNFGNPSLVTGCGC</sequence>
<keyword evidence="3" id="KW-1185">Reference proteome</keyword>
<dbReference type="OrthoDB" id="6338785at2"/>
<reference evidence="2 3" key="1">
    <citation type="submission" date="2018-01" db="EMBL/GenBank/DDBJ databases">
        <title>Genome sequence of a Cantenovulum-like bacteria.</title>
        <authorList>
            <person name="Tan W.R."/>
            <person name="Lau N.-S."/>
            <person name="Go F."/>
            <person name="Amirul A.-A.A."/>
        </authorList>
    </citation>
    <scope>NUCLEOTIDE SEQUENCE [LARGE SCALE GENOMIC DNA]</scope>
    <source>
        <strain evidence="2 3">CCB-QB4</strain>
    </source>
</reference>
<accession>A0A2S0VQ23</accession>
<name>A0A2S0VQ23_9ALTE</name>
<dbReference type="AlphaFoldDB" id="A0A2S0VQ23"/>
<dbReference type="KEGG" id="cate:C2869_07670"/>
<dbReference type="SUPFAM" id="SSF51126">
    <property type="entry name" value="Pectin lyase-like"/>
    <property type="match status" value="1"/>
</dbReference>
<dbReference type="InterPro" id="IPR011050">
    <property type="entry name" value="Pectin_lyase_fold/virulence"/>
</dbReference>
<feature type="signal peptide" evidence="1">
    <location>
        <begin position="1"/>
        <end position="23"/>
    </location>
</feature>